<evidence type="ECO:0000313" key="3">
    <source>
        <dbReference type="Proteomes" id="UP001139319"/>
    </source>
</evidence>
<name>A0A9X2I4V0_9GAMM</name>
<evidence type="ECO:0000259" key="1">
    <source>
        <dbReference type="Pfam" id="PF13336"/>
    </source>
</evidence>
<dbReference type="InterPro" id="IPR037171">
    <property type="entry name" value="NagB/RpiA_transferase-like"/>
</dbReference>
<sequence length="614" mass="67865">MPLTNHYQSAERAAQDIVARLGNRINLALPLGIGKANRLVNALYQIACNNPDIQLHIYTAITLQIPQPSNELAKRFLAPISERFFAGYPTLEYASALRDNALPNNIKVTEFFFQPAAWLGNPQAQQSYASINYTHALNYLLEAGINLVLQLVAPGASDDSYNLSGNPDITADLLKVRRDGRADFLLAGEINANLPVMQGDTECQAPEFSVVLENKDTHYPLFTPPRNPATLTDHAIALHTAGLIKDGGTLQIGIGSISDAIAHALVMRHTKNDVFVDLQKALGVEKGQGHTAPFNEGLYGLSEMLVEGFIPLLTEGIIRRKVNGTLIHAGFFMGSPGFYRDLEALPKQLRESIAMMPVSFVNQLYGEEAQKRRERRHARFINCAIMATLTGAVVSDGLDNGQVISGVGGQYNFVEQAFALGVEARSIITLRATRTHKGKVRSNIVWQYGHTTIPRHLRDIIVTEYGVADLRGKSDADVIAEMLKVTDSRFQNELLKQAQKAGKIATNYTIPHAYRRNTPEQLSQTLRAAVRASHLPHFPLGSDFSQEEQSLAVALSELKKTAGSIQVLPLLWQGFTHQGGHRKELERMKLNKPRTWREAIMRIVILGALRKTRP</sequence>
<dbReference type="Gene3D" id="3.40.1080.20">
    <property type="entry name" value="Acetyl-CoA hydrolase/transferase C-terminal domain"/>
    <property type="match status" value="1"/>
</dbReference>
<dbReference type="PANTHER" id="PTHR21432">
    <property type="entry name" value="ACETYL-COA HYDROLASE-RELATED"/>
    <property type="match status" value="1"/>
</dbReference>
<dbReference type="InterPro" id="IPR026888">
    <property type="entry name" value="AcetylCoA_hyd_C"/>
</dbReference>
<reference evidence="2" key="1">
    <citation type="submission" date="2022-05" db="EMBL/GenBank/DDBJ databases">
        <authorList>
            <person name="Sun H.-N."/>
        </authorList>
    </citation>
    <scope>NUCLEOTIDE SEQUENCE</scope>
    <source>
        <strain evidence="2">HB14</strain>
    </source>
</reference>
<dbReference type="Proteomes" id="UP001139319">
    <property type="component" value="Unassembled WGS sequence"/>
</dbReference>
<proteinExistence type="predicted"/>
<protein>
    <submittedName>
        <fullName evidence="2">Acetyl-CoA hydrolase</fullName>
    </submittedName>
</protein>
<feature type="domain" description="Acetyl-CoA hydrolase/transferase C-terminal" evidence="1">
    <location>
        <begin position="337"/>
        <end position="498"/>
    </location>
</feature>
<dbReference type="InterPro" id="IPR038460">
    <property type="entry name" value="AcetylCoA_hyd_C_sf"/>
</dbReference>
<dbReference type="EMBL" id="JAMFTH010000006">
    <property type="protein sequence ID" value="MCP8900668.1"/>
    <property type="molecule type" value="Genomic_DNA"/>
</dbReference>
<dbReference type="RefSeq" id="WP_253968961.1">
    <property type="nucleotide sequence ID" value="NZ_JAMFTH010000006.1"/>
</dbReference>
<dbReference type="GO" id="GO:0006083">
    <property type="term" value="P:acetate metabolic process"/>
    <property type="evidence" value="ECO:0007669"/>
    <property type="project" value="InterPro"/>
</dbReference>
<dbReference type="PANTHER" id="PTHR21432:SF20">
    <property type="entry name" value="ACETYL-COA HYDROLASE"/>
    <property type="match status" value="1"/>
</dbReference>
<reference evidence="2" key="2">
    <citation type="submission" date="2023-01" db="EMBL/GenBank/DDBJ databases">
        <title>Gilvimarinus xylanilyticus HB14 isolated from Caulerpa lentillifera aquaculture base in Hainan, China.</title>
        <authorList>
            <person name="Zhang Y.-J."/>
        </authorList>
    </citation>
    <scope>NUCLEOTIDE SEQUENCE</scope>
    <source>
        <strain evidence="2">HB14</strain>
    </source>
</reference>
<dbReference type="Pfam" id="PF13336">
    <property type="entry name" value="AcetylCoA_hyd_C"/>
    <property type="match status" value="1"/>
</dbReference>
<keyword evidence="3" id="KW-1185">Reference proteome</keyword>
<comment type="caution">
    <text evidence="2">The sequence shown here is derived from an EMBL/GenBank/DDBJ whole genome shotgun (WGS) entry which is preliminary data.</text>
</comment>
<dbReference type="Gene3D" id="3.30.750.70">
    <property type="entry name" value="4-hydroxybutyrate coenzyme like domains"/>
    <property type="match status" value="1"/>
</dbReference>
<dbReference type="GO" id="GO:0008775">
    <property type="term" value="F:acetate CoA-transferase activity"/>
    <property type="evidence" value="ECO:0007669"/>
    <property type="project" value="InterPro"/>
</dbReference>
<gene>
    <name evidence="2" type="ORF">M6D89_15270</name>
</gene>
<evidence type="ECO:0000313" key="2">
    <source>
        <dbReference type="EMBL" id="MCP8900668.1"/>
    </source>
</evidence>
<dbReference type="AlphaFoldDB" id="A0A9X2I4V0"/>
<dbReference type="InterPro" id="IPR046433">
    <property type="entry name" value="ActCoA_hydro"/>
</dbReference>
<dbReference type="Gene3D" id="3.40.1080.10">
    <property type="entry name" value="Glutaconate Coenzyme A-transferase"/>
    <property type="match status" value="1"/>
</dbReference>
<keyword evidence="2" id="KW-0378">Hydrolase</keyword>
<dbReference type="SUPFAM" id="SSF100950">
    <property type="entry name" value="NagB/RpiA/CoA transferase-like"/>
    <property type="match status" value="1"/>
</dbReference>
<organism evidence="2 3">
    <name type="scientific">Gilvimarinus xylanilyticus</name>
    <dbReference type="NCBI Taxonomy" id="2944139"/>
    <lineage>
        <taxon>Bacteria</taxon>
        <taxon>Pseudomonadati</taxon>
        <taxon>Pseudomonadota</taxon>
        <taxon>Gammaproteobacteria</taxon>
        <taxon>Cellvibrionales</taxon>
        <taxon>Cellvibrionaceae</taxon>
        <taxon>Gilvimarinus</taxon>
    </lineage>
</organism>
<accession>A0A9X2I4V0</accession>
<dbReference type="GO" id="GO:0016787">
    <property type="term" value="F:hydrolase activity"/>
    <property type="evidence" value="ECO:0007669"/>
    <property type="project" value="UniProtKB-KW"/>
</dbReference>